<feature type="transmembrane region" description="Helical" evidence="2">
    <location>
        <begin position="153"/>
        <end position="171"/>
    </location>
</feature>
<accession>A0A9P5XE39</accession>
<dbReference type="PANTHER" id="PTHR31495:SF0">
    <property type="entry name" value="BINDING PROTEIN CALEOSIN, PUTATIVE (AFU_ORTHOLOGUE AFUA_5G13750)-RELATED"/>
    <property type="match status" value="1"/>
</dbReference>
<dbReference type="PANTHER" id="PTHR31495">
    <property type="entry name" value="PEROXYGENASE 3-RELATED"/>
    <property type="match status" value="1"/>
</dbReference>
<dbReference type="GO" id="GO:0005509">
    <property type="term" value="F:calcium ion binding"/>
    <property type="evidence" value="ECO:0007669"/>
    <property type="project" value="TreeGrafter"/>
</dbReference>
<sequence>MVAPKNATVPAPGTGFTPGQKNTALQSHVAFFDRDDDGIIWPSDTFIGMREVKFNLFWTIVAVLVIHIGFSYAAWGSWIPDPFFRLKINRMHRASELPCAKHGSDSESYTTTGEFDENRFDTVFNMYSKPPHEQLSFTEGVRMIHGNMNPFDPFGWFAAAFEWWATYYLIWPEDGYMKKSDVRAVYNGSIFYHISGREPKY</sequence>
<dbReference type="OrthoDB" id="640742at2759"/>
<keyword evidence="2" id="KW-0472">Membrane</keyword>
<dbReference type="Pfam" id="PF05042">
    <property type="entry name" value="Caleosin"/>
    <property type="match status" value="1"/>
</dbReference>
<dbReference type="InterPro" id="IPR007736">
    <property type="entry name" value="Caleosin-related"/>
</dbReference>
<proteinExistence type="inferred from homology"/>
<evidence type="ECO:0000256" key="2">
    <source>
        <dbReference type="SAM" id="Phobius"/>
    </source>
</evidence>
<dbReference type="EMBL" id="MU151134">
    <property type="protein sequence ID" value="KAF9449329.1"/>
    <property type="molecule type" value="Genomic_DNA"/>
</dbReference>
<keyword evidence="4" id="KW-1185">Reference proteome</keyword>
<keyword evidence="2" id="KW-0812">Transmembrane</keyword>
<dbReference type="AlphaFoldDB" id="A0A9P5XE39"/>
<evidence type="ECO:0000313" key="3">
    <source>
        <dbReference type="EMBL" id="KAF9449329.1"/>
    </source>
</evidence>
<protein>
    <submittedName>
        <fullName evidence="3">Caleosin-domain-containing protein</fullName>
    </submittedName>
</protein>
<organism evidence="3 4">
    <name type="scientific">Macrolepiota fuliginosa MF-IS2</name>
    <dbReference type="NCBI Taxonomy" id="1400762"/>
    <lineage>
        <taxon>Eukaryota</taxon>
        <taxon>Fungi</taxon>
        <taxon>Dikarya</taxon>
        <taxon>Basidiomycota</taxon>
        <taxon>Agaricomycotina</taxon>
        <taxon>Agaricomycetes</taxon>
        <taxon>Agaricomycetidae</taxon>
        <taxon>Agaricales</taxon>
        <taxon>Agaricineae</taxon>
        <taxon>Agaricaceae</taxon>
        <taxon>Macrolepiota</taxon>
    </lineage>
</organism>
<reference evidence="3" key="1">
    <citation type="submission" date="2020-11" db="EMBL/GenBank/DDBJ databases">
        <authorList>
            <consortium name="DOE Joint Genome Institute"/>
            <person name="Ahrendt S."/>
            <person name="Riley R."/>
            <person name="Andreopoulos W."/>
            <person name="Labutti K."/>
            <person name="Pangilinan J."/>
            <person name="Ruiz-Duenas F.J."/>
            <person name="Barrasa J.M."/>
            <person name="Sanchez-Garcia M."/>
            <person name="Camarero S."/>
            <person name="Miyauchi S."/>
            <person name="Serrano A."/>
            <person name="Linde D."/>
            <person name="Babiker R."/>
            <person name="Drula E."/>
            <person name="Ayuso-Fernandez I."/>
            <person name="Pacheco R."/>
            <person name="Padilla G."/>
            <person name="Ferreira P."/>
            <person name="Barriuso J."/>
            <person name="Kellner H."/>
            <person name="Castanera R."/>
            <person name="Alfaro M."/>
            <person name="Ramirez L."/>
            <person name="Pisabarro A.G."/>
            <person name="Kuo A."/>
            <person name="Tritt A."/>
            <person name="Lipzen A."/>
            <person name="He G."/>
            <person name="Yan M."/>
            <person name="Ng V."/>
            <person name="Cullen D."/>
            <person name="Martin F."/>
            <person name="Rosso M.-N."/>
            <person name="Henrissat B."/>
            <person name="Hibbett D."/>
            <person name="Martinez A.T."/>
            <person name="Grigoriev I.V."/>
        </authorList>
    </citation>
    <scope>NUCLEOTIDE SEQUENCE</scope>
    <source>
        <strain evidence="3">MF-IS2</strain>
    </source>
</reference>
<comment type="caution">
    <text evidence="3">The sequence shown here is derived from an EMBL/GenBank/DDBJ whole genome shotgun (WGS) entry which is preliminary data.</text>
</comment>
<gene>
    <name evidence="3" type="ORF">P691DRAFT_703395</name>
</gene>
<feature type="transmembrane region" description="Helical" evidence="2">
    <location>
        <begin position="56"/>
        <end position="75"/>
    </location>
</feature>
<comment type="similarity">
    <text evidence="1">Belongs to the caleosin family.</text>
</comment>
<name>A0A9P5XE39_9AGAR</name>
<evidence type="ECO:0000256" key="1">
    <source>
        <dbReference type="ARBA" id="ARBA00006765"/>
    </source>
</evidence>
<dbReference type="GO" id="GO:0004497">
    <property type="term" value="F:monooxygenase activity"/>
    <property type="evidence" value="ECO:0007669"/>
    <property type="project" value="TreeGrafter"/>
</dbReference>
<keyword evidence="2" id="KW-1133">Transmembrane helix</keyword>
<dbReference type="Proteomes" id="UP000807342">
    <property type="component" value="Unassembled WGS sequence"/>
</dbReference>
<evidence type="ECO:0000313" key="4">
    <source>
        <dbReference type="Proteomes" id="UP000807342"/>
    </source>
</evidence>